<dbReference type="EMBL" id="QYCY01000001">
    <property type="protein sequence ID" value="RLV77552.1"/>
    <property type="molecule type" value="Genomic_DNA"/>
</dbReference>
<dbReference type="AlphaFoldDB" id="A0A0A0NSB8"/>
<dbReference type="Proteomes" id="UP000281594">
    <property type="component" value="Unassembled WGS sequence"/>
</dbReference>
<accession>A0A0A0NSB8</accession>
<gene>
    <name evidence="1" type="ORF">D3C57_104245</name>
</gene>
<comment type="caution">
    <text evidence="1">The sequence shown here is derived from an EMBL/GenBank/DDBJ whole genome shotgun (WGS) entry which is preliminary data.</text>
</comment>
<organism evidence="1 2">
    <name type="scientific">Streptomyces rapamycinicus (strain ATCC 29253 / DSM 41530 / NRRL 5491 / AYB-994)</name>
    <name type="common">Streptomyces hygroscopicus (strain ATCC 29253)</name>
    <dbReference type="NCBI Taxonomy" id="1343740"/>
    <lineage>
        <taxon>Bacteria</taxon>
        <taxon>Bacillati</taxon>
        <taxon>Actinomycetota</taxon>
        <taxon>Actinomycetes</taxon>
        <taxon>Kitasatosporales</taxon>
        <taxon>Streptomycetaceae</taxon>
        <taxon>Streptomyces</taxon>
        <taxon>Streptomyces violaceusniger group</taxon>
    </lineage>
</organism>
<evidence type="ECO:0000313" key="1">
    <source>
        <dbReference type="EMBL" id="RLV77552.1"/>
    </source>
</evidence>
<proteinExistence type="predicted"/>
<name>A0A0A0NSB8_STRRN</name>
<dbReference type="HOGENOM" id="CLU_3030599_0_0_11"/>
<evidence type="ECO:0000313" key="2">
    <source>
        <dbReference type="Proteomes" id="UP000281594"/>
    </source>
</evidence>
<sequence length="55" mass="6273">MSTMTDYGLREERERQLAAEVRQRVVSLKGAFTAVRWLTRGFTIAESVARVLTKS</sequence>
<protein>
    <submittedName>
        <fullName evidence="1">Uncharacterized protein</fullName>
    </submittedName>
</protein>
<reference evidence="1 2" key="1">
    <citation type="journal article" date="2018" name="J. Biol. Chem.">
        <title>Discovery of the actinoplanic acid pathway in Streptomyces rapamycinicus reveals a genetically conserved synergism with rapamycin.</title>
        <authorList>
            <person name="Mrak P."/>
            <person name="Krastel P."/>
            <person name="Pivk Lukancic P."/>
            <person name="Tao J."/>
            <person name="Pistorius D."/>
            <person name="Moore C.M."/>
        </authorList>
    </citation>
    <scope>NUCLEOTIDE SEQUENCE [LARGE SCALE GENOMIC DNA]</scope>
    <source>
        <strain evidence="1 2">NRRL 5491</strain>
    </source>
</reference>
<dbReference type="STRING" id="1343740.M271_39340"/>
<dbReference type="RefSeq" id="WP_020872737.1">
    <property type="nucleotide sequence ID" value="NC_022785.1"/>
</dbReference>
<dbReference type="KEGG" id="src:M271_39340"/>